<evidence type="ECO:0000313" key="1">
    <source>
        <dbReference type="EMBL" id="TDH36319.1"/>
    </source>
</evidence>
<accession>A0A4R5PKQ7</accession>
<dbReference type="InterPro" id="IPR004211">
    <property type="entry name" value="Endonuclease_7"/>
</dbReference>
<sequence length="219" mass="24102">MAANDKDFWAGLDISKLPSSGVAARDIGCVFFYTGIECLHGHVAPRYAKGGRCVACAHASAERDRLANWTGKKGAARAHLIRSLASIDGHRVYVPEKPCVNGHYLRWTGSNNCVECDKENRVKYAESRREARLKKKYGITNSEYSELAKEQGGKCKICTQYPVNDQPLHVDHCHKSGAVRGLLCSRCNQAIGLLCEDVSLFMAAAEYIKQARQTKVVAG</sequence>
<dbReference type="Gene3D" id="3.40.1800.10">
    <property type="entry name" value="His-Me finger endonucleases"/>
    <property type="match status" value="1"/>
</dbReference>
<dbReference type="Proteomes" id="UP000295131">
    <property type="component" value="Unassembled WGS sequence"/>
</dbReference>
<dbReference type="OrthoDB" id="581550at2"/>
<evidence type="ECO:0000313" key="2">
    <source>
        <dbReference type="Proteomes" id="UP000295131"/>
    </source>
</evidence>
<reference evidence="1 2" key="1">
    <citation type="journal article" date="2013" name="Int. J. Syst. Evol. Microbiol.">
        <title>Hoeflea suaedae sp. nov., an endophytic bacterium isolated from the root of the halophyte Suaeda maritima.</title>
        <authorList>
            <person name="Chung E.J."/>
            <person name="Park J.A."/>
            <person name="Pramanik P."/>
            <person name="Bibi F."/>
            <person name="Jeon C.O."/>
            <person name="Chung Y.R."/>
        </authorList>
    </citation>
    <scope>NUCLEOTIDE SEQUENCE [LARGE SCALE GENOMIC DNA]</scope>
    <source>
        <strain evidence="1 2">YC6898</strain>
    </source>
</reference>
<name>A0A4R5PKQ7_9HYPH</name>
<dbReference type="Pfam" id="PF02945">
    <property type="entry name" value="Endonuclease_7"/>
    <property type="match status" value="1"/>
</dbReference>
<keyword evidence="2" id="KW-1185">Reference proteome</keyword>
<organism evidence="1 2">
    <name type="scientific">Pseudohoeflea suaedae</name>
    <dbReference type="NCBI Taxonomy" id="877384"/>
    <lineage>
        <taxon>Bacteria</taxon>
        <taxon>Pseudomonadati</taxon>
        <taxon>Pseudomonadota</taxon>
        <taxon>Alphaproteobacteria</taxon>
        <taxon>Hyphomicrobiales</taxon>
        <taxon>Rhizobiaceae</taxon>
        <taxon>Pseudohoeflea</taxon>
    </lineage>
</organism>
<protein>
    <recommendedName>
        <fullName evidence="3">Recombination endonuclease VII</fullName>
    </recommendedName>
</protein>
<comment type="caution">
    <text evidence="1">The sequence shown here is derived from an EMBL/GenBank/DDBJ whole genome shotgun (WGS) entry which is preliminary data.</text>
</comment>
<dbReference type="InterPro" id="IPR038563">
    <property type="entry name" value="Endonuclease_7_sf"/>
</dbReference>
<dbReference type="RefSeq" id="WP_133285016.1">
    <property type="nucleotide sequence ID" value="NZ_SMSI01000002.1"/>
</dbReference>
<dbReference type="AlphaFoldDB" id="A0A4R5PKQ7"/>
<dbReference type="InterPro" id="IPR044925">
    <property type="entry name" value="His-Me_finger_sf"/>
</dbReference>
<dbReference type="SUPFAM" id="SSF54060">
    <property type="entry name" value="His-Me finger endonucleases"/>
    <property type="match status" value="1"/>
</dbReference>
<proteinExistence type="predicted"/>
<gene>
    <name evidence="1" type="ORF">E2A64_10165</name>
</gene>
<dbReference type="EMBL" id="SMSI01000002">
    <property type="protein sequence ID" value="TDH36319.1"/>
    <property type="molecule type" value="Genomic_DNA"/>
</dbReference>
<evidence type="ECO:0008006" key="3">
    <source>
        <dbReference type="Google" id="ProtNLM"/>
    </source>
</evidence>